<proteinExistence type="predicted"/>
<evidence type="ECO:0000256" key="1">
    <source>
        <dbReference type="SAM" id="SignalP"/>
    </source>
</evidence>
<keyword evidence="1" id="KW-0732">Signal</keyword>
<name>A0A482ZDF4_9ARAC</name>
<organism evidence="2">
    <name type="scientific">Hypochilus sp. SGP-2016</name>
    <dbReference type="NCBI Taxonomy" id="1905178"/>
    <lineage>
        <taxon>Eukaryota</taxon>
        <taxon>Metazoa</taxon>
        <taxon>Ecdysozoa</taxon>
        <taxon>Arthropoda</taxon>
        <taxon>Chelicerata</taxon>
        <taxon>Arachnida</taxon>
        <taxon>Araneae</taxon>
        <taxon>Araneomorphae</taxon>
        <taxon>Hypochilidae</taxon>
        <taxon>Hypochilus</taxon>
    </lineage>
</organism>
<dbReference type="EMBL" id="HAGR01000017">
    <property type="protein sequence ID" value="SMD46547.1"/>
    <property type="molecule type" value="Transcribed_RNA"/>
</dbReference>
<reference evidence="2" key="2">
    <citation type="submission" date="2019-04" db="EMBL/GenBank/DDBJ databases">
        <title>Unravelling the molecular evolution of spider venoms.</title>
        <authorList>
            <person name="Pineda S."/>
        </authorList>
    </citation>
    <scope>NUCLEOTIDE SEQUENCE</scope>
</reference>
<evidence type="ECO:0000313" key="2">
    <source>
        <dbReference type="EMBL" id="SMD46547.1"/>
    </source>
</evidence>
<protein>
    <submittedName>
        <fullName evidence="2">U11-Hypotoxin-Hsp1a_1</fullName>
    </submittedName>
</protein>
<sequence>MKLSLVLAVAAVLLVCSLAVSEESNEDMELLMGDGVQERACSAQPRGQCESTCDCCDVGKGYYWCQTHFADPSRTGGECLQTRDVSRQRTKNRIAELREIMYSVIIGTIAVFSSG</sequence>
<feature type="chain" id="PRO_5019727177" evidence="1">
    <location>
        <begin position="20"/>
        <end position="115"/>
    </location>
</feature>
<reference evidence="2" key="1">
    <citation type="submission" date="2017-03" db="EMBL/GenBank/DDBJ databases">
        <authorList>
            <person name="QRISCLOUD D."/>
        </authorList>
    </citation>
    <scope>NUCLEOTIDE SEQUENCE</scope>
</reference>
<accession>A0A482ZDF4</accession>
<dbReference type="AlphaFoldDB" id="A0A482ZDF4"/>
<feature type="signal peptide" evidence="1">
    <location>
        <begin position="1"/>
        <end position="19"/>
    </location>
</feature>